<evidence type="ECO:0000259" key="4">
    <source>
        <dbReference type="SMART" id="SM00967"/>
    </source>
</evidence>
<dbReference type="InterPro" id="IPR013123">
    <property type="entry name" value="SpoU_subst-bd"/>
</dbReference>
<evidence type="ECO:0000313" key="5">
    <source>
        <dbReference type="EMBL" id="VEU78106.1"/>
    </source>
</evidence>
<keyword evidence="6" id="KW-1185">Reference proteome</keyword>
<dbReference type="GO" id="GO:0032259">
    <property type="term" value="P:methylation"/>
    <property type="evidence" value="ECO:0007669"/>
    <property type="project" value="UniProtKB-KW"/>
</dbReference>
<evidence type="ECO:0000256" key="1">
    <source>
        <dbReference type="ARBA" id="ARBA00007228"/>
    </source>
</evidence>
<sequence>MNQNSQKLKKLYVCGKNSVADALANRFPLEKIVLQKGTKFSNEQIFQSAKVPIEIKEKGFFEVFNNENHQGIVAFLKDFPIYELNVIFKDKPNCVLVLDHIQDPHNFGAIIRTANAFGIKHIIFPKEKAASITPTVLKIASGGFANIKFIKVSSISATLTKLKKEHFWIYVSALEQNAASFDEIQYNYPAALVLGSEGDGVSLPTLRTADQIVYIPQKGTVQSLNVSVAAGLLIHSITKKD</sequence>
<dbReference type="PANTHER" id="PTHR46429">
    <property type="entry name" value="23S RRNA (GUANOSINE-2'-O-)-METHYLTRANSFERASE RLMB"/>
    <property type="match status" value="1"/>
</dbReference>
<dbReference type="GO" id="GO:0003723">
    <property type="term" value="F:RNA binding"/>
    <property type="evidence" value="ECO:0007669"/>
    <property type="project" value="InterPro"/>
</dbReference>
<dbReference type="InterPro" id="IPR001537">
    <property type="entry name" value="SpoU_MeTrfase"/>
</dbReference>
<dbReference type="GO" id="GO:0005829">
    <property type="term" value="C:cytosol"/>
    <property type="evidence" value="ECO:0007669"/>
    <property type="project" value="TreeGrafter"/>
</dbReference>
<dbReference type="InterPro" id="IPR004441">
    <property type="entry name" value="rRNA_MeTrfase_TrmH"/>
</dbReference>
<dbReference type="Pfam" id="PF00588">
    <property type="entry name" value="SpoU_methylase"/>
    <property type="match status" value="1"/>
</dbReference>
<dbReference type="AlphaFoldDB" id="A0A449BAB7"/>
<dbReference type="Proteomes" id="UP000290876">
    <property type="component" value="Chromosome"/>
</dbReference>
<dbReference type="Gene3D" id="3.40.1280.10">
    <property type="match status" value="1"/>
</dbReference>
<dbReference type="EC" id="2.1.1.-" evidence="5"/>
<reference evidence="5 6" key="1">
    <citation type="submission" date="2019-01" db="EMBL/GenBank/DDBJ databases">
        <authorList>
            <consortium name="Pathogen Informatics"/>
        </authorList>
    </citation>
    <scope>NUCLEOTIDE SEQUENCE [LARGE SCALE GENOMIC DNA]</scope>
    <source>
        <strain evidence="5 6">NCTC10184</strain>
    </source>
</reference>
<dbReference type="PANTHER" id="PTHR46429:SF1">
    <property type="entry name" value="23S RRNA (GUANOSINE-2'-O-)-METHYLTRANSFERASE RLMB"/>
    <property type="match status" value="1"/>
</dbReference>
<keyword evidence="2 5" id="KW-0489">Methyltransferase</keyword>
<dbReference type="SUPFAM" id="SSF75217">
    <property type="entry name" value="alpha/beta knot"/>
    <property type="match status" value="1"/>
</dbReference>
<comment type="similarity">
    <text evidence="1">Belongs to the class IV-like SAM-binding methyltransferase superfamily. RNA methyltransferase TrmH family.</text>
</comment>
<accession>A0A449BAB7</accession>
<dbReference type="InterPro" id="IPR029028">
    <property type="entry name" value="Alpha/beta_knot_MTases"/>
</dbReference>
<dbReference type="GO" id="GO:0008173">
    <property type="term" value="F:RNA methyltransferase activity"/>
    <property type="evidence" value="ECO:0007669"/>
    <property type="project" value="InterPro"/>
</dbReference>
<dbReference type="Pfam" id="PF08032">
    <property type="entry name" value="SpoU_sub_bind"/>
    <property type="match status" value="1"/>
</dbReference>
<dbReference type="EMBL" id="LR215043">
    <property type="protein sequence ID" value="VEU78106.1"/>
    <property type="molecule type" value="Genomic_DNA"/>
</dbReference>
<dbReference type="GO" id="GO:0006396">
    <property type="term" value="P:RNA processing"/>
    <property type="evidence" value="ECO:0007669"/>
    <property type="project" value="InterPro"/>
</dbReference>
<dbReference type="KEGG" id="mcob:NCTC10184_00328"/>
<dbReference type="SMART" id="SM00967">
    <property type="entry name" value="SpoU_sub_bind"/>
    <property type="match status" value="1"/>
</dbReference>
<evidence type="ECO:0000256" key="2">
    <source>
        <dbReference type="ARBA" id="ARBA00022603"/>
    </source>
</evidence>
<organism evidence="5 6">
    <name type="scientific">Mycoplasmopsis columbinasalis</name>
    <dbReference type="NCBI Taxonomy" id="114880"/>
    <lineage>
        <taxon>Bacteria</taxon>
        <taxon>Bacillati</taxon>
        <taxon>Mycoplasmatota</taxon>
        <taxon>Mycoplasmoidales</taxon>
        <taxon>Metamycoplasmataceae</taxon>
        <taxon>Mycoplasmopsis</taxon>
    </lineage>
</organism>
<dbReference type="SUPFAM" id="SSF55315">
    <property type="entry name" value="L30e-like"/>
    <property type="match status" value="1"/>
</dbReference>
<dbReference type="Gene3D" id="3.30.1330.30">
    <property type="match status" value="1"/>
</dbReference>
<feature type="domain" description="RNA 2-O ribose methyltransferase substrate binding" evidence="4">
    <location>
        <begin position="12"/>
        <end position="82"/>
    </location>
</feature>
<dbReference type="InterPro" id="IPR029064">
    <property type="entry name" value="Ribosomal_eL30-like_sf"/>
</dbReference>
<gene>
    <name evidence="5" type="primary">spoU1_1</name>
    <name evidence="5" type="ORF">NCTC10184_00328</name>
</gene>
<keyword evidence="3 5" id="KW-0808">Transferase</keyword>
<dbReference type="InterPro" id="IPR029026">
    <property type="entry name" value="tRNA_m1G_MTases_N"/>
</dbReference>
<protein>
    <submittedName>
        <fullName evidence="5">tRNA/rRNA methylase</fullName>
        <ecNumber evidence="5">2.1.1.-</ecNumber>
    </submittedName>
</protein>
<dbReference type="NCBIfam" id="TIGR00186">
    <property type="entry name" value="rRNA_methyl_3"/>
    <property type="match status" value="1"/>
</dbReference>
<evidence type="ECO:0000256" key="3">
    <source>
        <dbReference type="ARBA" id="ARBA00022679"/>
    </source>
</evidence>
<evidence type="ECO:0000313" key="6">
    <source>
        <dbReference type="Proteomes" id="UP000290876"/>
    </source>
</evidence>
<dbReference type="CDD" id="cd18103">
    <property type="entry name" value="SpoU-like_RlmB"/>
    <property type="match status" value="1"/>
</dbReference>
<proteinExistence type="inferred from homology"/>
<name>A0A449BAB7_9BACT</name>